<sequence length="205" mass="21619">MFNSQRPSLDDLPTANQLAKATVLSLTAAAAILVAMVLPAEYAIDPTGVGRTLGFTQMGELKAQLAEEVEADAALRPRTVTTLGAPALPATTPVASASRNDVTKLTLAPGEGAEVKVSAGKGARVRFAWEVAGGRVNYDTHGDPISAPKGFYHGYGKGKQSAGEQGELVAAFDGKHGWFWRNRSDQPVTVTLRTGGQYSEVRRLV</sequence>
<evidence type="ECO:0000313" key="2">
    <source>
        <dbReference type="EMBL" id="WWM70425.1"/>
    </source>
</evidence>
<name>A0ABZ2G3S7_9SPHN</name>
<keyword evidence="1" id="KW-0472">Membrane</keyword>
<dbReference type="EMBL" id="CP145607">
    <property type="protein sequence ID" value="WWM70425.1"/>
    <property type="molecule type" value="Genomic_DNA"/>
</dbReference>
<organism evidence="2 3">
    <name type="scientific">Sphingomonas kaistensis</name>
    <dbReference type="NCBI Taxonomy" id="298708"/>
    <lineage>
        <taxon>Bacteria</taxon>
        <taxon>Pseudomonadati</taxon>
        <taxon>Pseudomonadota</taxon>
        <taxon>Alphaproteobacteria</taxon>
        <taxon>Sphingomonadales</taxon>
        <taxon>Sphingomonadaceae</taxon>
        <taxon>Sphingomonas</taxon>
    </lineage>
</organism>
<accession>A0ABZ2G3S7</accession>
<feature type="transmembrane region" description="Helical" evidence="1">
    <location>
        <begin position="21"/>
        <end position="40"/>
    </location>
</feature>
<evidence type="ECO:0000256" key="1">
    <source>
        <dbReference type="SAM" id="Phobius"/>
    </source>
</evidence>
<keyword evidence="1 2" id="KW-0812">Transmembrane</keyword>
<proteinExistence type="predicted"/>
<dbReference type="RefSeq" id="WP_338503180.1">
    <property type="nucleotide sequence ID" value="NZ_CP145607.1"/>
</dbReference>
<dbReference type="Proteomes" id="UP001382935">
    <property type="component" value="Chromosome"/>
</dbReference>
<keyword evidence="3" id="KW-1185">Reference proteome</keyword>
<protein>
    <submittedName>
        <fullName evidence="2">Transmembrane anchor protein</fullName>
    </submittedName>
</protein>
<gene>
    <name evidence="2" type="ORF">V6R86_06980</name>
</gene>
<reference evidence="2 3" key="1">
    <citation type="submission" date="2024-02" db="EMBL/GenBank/DDBJ databases">
        <title>Full genome sequence of Sphingomonas kaistensis.</title>
        <authorList>
            <person name="Poletto B.L."/>
            <person name="Silva G."/>
            <person name="Galante D."/>
            <person name="Campos K.R."/>
            <person name="Santos M.B.N."/>
            <person name="Sacchi C.T."/>
        </authorList>
    </citation>
    <scope>NUCLEOTIDE SEQUENCE [LARGE SCALE GENOMIC DNA]</scope>
    <source>
        <strain evidence="2 3">MA4R</strain>
    </source>
</reference>
<keyword evidence="1" id="KW-1133">Transmembrane helix</keyword>
<evidence type="ECO:0000313" key="3">
    <source>
        <dbReference type="Proteomes" id="UP001382935"/>
    </source>
</evidence>